<dbReference type="AlphaFoldDB" id="A0A348B648"/>
<evidence type="ECO:0000313" key="2">
    <source>
        <dbReference type="EMBL" id="BBD73650.1"/>
    </source>
</evidence>
<accession>A0A348B648</accession>
<protein>
    <recommendedName>
        <fullName evidence="1">SpoVT-AbrB domain-containing protein</fullName>
    </recommendedName>
</protein>
<organism evidence="2 4">
    <name type="scientific">Sulfodiicoccus acidiphilus</name>
    <dbReference type="NCBI Taxonomy" id="1670455"/>
    <lineage>
        <taxon>Archaea</taxon>
        <taxon>Thermoproteota</taxon>
        <taxon>Thermoprotei</taxon>
        <taxon>Sulfolobales</taxon>
        <taxon>Sulfolobaceae</taxon>
        <taxon>Sulfodiicoccus</taxon>
    </lineage>
</organism>
<dbReference type="Gene3D" id="2.10.260.10">
    <property type="match status" value="1"/>
</dbReference>
<dbReference type="OrthoDB" id="28233at2157"/>
<dbReference type="Pfam" id="PF04014">
    <property type="entry name" value="MazE_antitoxin"/>
    <property type="match status" value="1"/>
</dbReference>
<dbReference type="Proteomes" id="UP000616143">
    <property type="component" value="Unassembled WGS sequence"/>
</dbReference>
<proteinExistence type="predicted"/>
<dbReference type="SMART" id="SM00966">
    <property type="entry name" value="SpoVT_AbrB"/>
    <property type="match status" value="1"/>
</dbReference>
<evidence type="ECO:0000313" key="4">
    <source>
        <dbReference type="Proteomes" id="UP000276741"/>
    </source>
</evidence>
<reference evidence="4" key="2">
    <citation type="submission" date="2018-04" db="EMBL/GenBank/DDBJ databases">
        <title>Complete genome sequence of Sulfodiicoccus acidiphilus strain HS-1.</title>
        <authorList>
            <person name="Sakai H.D."/>
            <person name="Kurosawa N."/>
        </authorList>
    </citation>
    <scope>NUCLEOTIDE SEQUENCE [LARGE SCALE GENOMIC DNA]</scope>
    <source>
        <strain evidence="4">HS-1</strain>
    </source>
</reference>
<dbReference type="GO" id="GO:0003677">
    <property type="term" value="F:DNA binding"/>
    <property type="evidence" value="ECO:0007669"/>
    <property type="project" value="InterPro"/>
</dbReference>
<dbReference type="EMBL" id="AP018553">
    <property type="protein sequence ID" value="BBD73650.1"/>
    <property type="molecule type" value="Genomic_DNA"/>
</dbReference>
<dbReference type="RefSeq" id="WP_158613798.1">
    <property type="nucleotide sequence ID" value="NZ_AP018553.1"/>
</dbReference>
<feature type="domain" description="SpoVT-AbrB" evidence="1">
    <location>
        <begin position="1"/>
        <end position="43"/>
    </location>
</feature>
<dbReference type="InterPro" id="IPR037914">
    <property type="entry name" value="SpoVT-AbrB_sf"/>
</dbReference>
<dbReference type="NCBIfam" id="TIGR01439">
    <property type="entry name" value="lp_hng_hel_AbrB"/>
    <property type="match status" value="1"/>
</dbReference>
<name>A0A348B648_9CREN</name>
<dbReference type="GeneID" id="38667504"/>
<sequence>MKVKVDERGRITIPKAMRRKLVIERTVDLRVEEGRIVIYPVSKSRKQTTLIESSKEV</sequence>
<dbReference type="SUPFAM" id="SSF89447">
    <property type="entry name" value="AbrB/MazE/MraZ-like"/>
    <property type="match status" value="1"/>
</dbReference>
<dbReference type="Proteomes" id="UP000276741">
    <property type="component" value="Chromosome"/>
</dbReference>
<dbReference type="PROSITE" id="PS51740">
    <property type="entry name" value="SPOVT_ABRB"/>
    <property type="match status" value="1"/>
</dbReference>
<dbReference type="InterPro" id="IPR007159">
    <property type="entry name" value="SpoVT-AbrB_dom"/>
</dbReference>
<gene>
    <name evidence="3" type="ORF">GCM10007116_18960</name>
    <name evidence="2" type="ORF">HS1genome_2039</name>
</gene>
<dbReference type="KEGG" id="sacd:HS1genome_2039"/>
<reference evidence="2" key="3">
    <citation type="journal article" date="2019" name="BMC Res. Notes">
        <title>Complete genome sequence of the Sulfodiicoccus acidiphilus strain HS-1T, the first crenarchaeon that lacks polB3, isolated from an acidic hot spring in Ohwaku-dani, Hakone, Japan.</title>
        <authorList>
            <person name="Sakai H.D."/>
            <person name="Kurosawa N."/>
        </authorList>
    </citation>
    <scope>NUCLEOTIDE SEQUENCE</scope>
    <source>
        <strain evidence="2">HS-1</strain>
    </source>
</reference>
<reference evidence="3" key="4">
    <citation type="submission" date="2020-09" db="EMBL/GenBank/DDBJ databases">
        <authorList>
            <person name="Sun Q."/>
            <person name="Ohkuma M."/>
        </authorList>
    </citation>
    <scope>NUCLEOTIDE SEQUENCE</scope>
    <source>
        <strain evidence="3">JCM 31740</strain>
    </source>
</reference>
<reference evidence="3" key="1">
    <citation type="journal article" date="2014" name="Int. J. Syst. Evol. Microbiol.">
        <title>Complete genome sequence of Corynebacterium casei LMG S-19264T (=DSM 44701T), isolated from a smear-ripened cheese.</title>
        <authorList>
            <consortium name="US DOE Joint Genome Institute (JGI-PGF)"/>
            <person name="Walter F."/>
            <person name="Albersmeier A."/>
            <person name="Kalinowski J."/>
            <person name="Ruckert C."/>
        </authorList>
    </citation>
    <scope>NUCLEOTIDE SEQUENCE</scope>
    <source>
        <strain evidence="3">JCM 31740</strain>
    </source>
</reference>
<keyword evidence="4" id="KW-1185">Reference proteome</keyword>
<dbReference type="EMBL" id="BMQS01000021">
    <property type="protein sequence ID" value="GGU02050.1"/>
    <property type="molecule type" value="Genomic_DNA"/>
</dbReference>
<evidence type="ECO:0000313" key="3">
    <source>
        <dbReference type="EMBL" id="GGU02050.1"/>
    </source>
</evidence>
<evidence type="ECO:0000259" key="1">
    <source>
        <dbReference type="PROSITE" id="PS51740"/>
    </source>
</evidence>